<proteinExistence type="predicted"/>
<name>A0A2K3JS25_TRIPR</name>
<protein>
    <submittedName>
        <fullName evidence="2">Uncharacterized protein</fullName>
    </submittedName>
</protein>
<organism evidence="2 4">
    <name type="scientific">Trifolium pratense</name>
    <name type="common">Red clover</name>
    <dbReference type="NCBI Taxonomy" id="57577"/>
    <lineage>
        <taxon>Eukaryota</taxon>
        <taxon>Viridiplantae</taxon>
        <taxon>Streptophyta</taxon>
        <taxon>Embryophyta</taxon>
        <taxon>Tracheophyta</taxon>
        <taxon>Spermatophyta</taxon>
        <taxon>Magnoliopsida</taxon>
        <taxon>eudicotyledons</taxon>
        <taxon>Gunneridae</taxon>
        <taxon>Pentapetalae</taxon>
        <taxon>rosids</taxon>
        <taxon>fabids</taxon>
        <taxon>Fabales</taxon>
        <taxon>Fabaceae</taxon>
        <taxon>Papilionoideae</taxon>
        <taxon>50 kb inversion clade</taxon>
        <taxon>NPAAA clade</taxon>
        <taxon>Hologalegina</taxon>
        <taxon>IRL clade</taxon>
        <taxon>Trifolieae</taxon>
        <taxon>Trifolium</taxon>
    </lineage>
</organism>
<reference evidence="2 4" key="2">
    <citation type="journal article" date="2017" name="Front. Plant Sci.">
        <title>Gene Classification and Mining of Molecular Markers Useful in Red Clover (Trifolium pratense) Breeding.</title>
        <authorList>
            <person name="Istvanek J."/>
            <person name="Dluhosova J."/>
            <person name="Dluhos P."/>
            <person name="Patkova L."/>
            <person name="Nedelnik J."/>
            <person name="Repkova J."/>
        </authorList>
    </citation>
    <scope>NUCLEOTIDE SEQUENCE [LARGE SCALE GENOMIC DNA]</scope>
    <source>
        <strain evidence="4">cv. Tatra</strain>
        <tissue evidence="2">Young leaves</tissue>
    </source>
</reference>
<gene>
    <name evidence="2" type="ORF">L195_g058404</name>
    <name evidence="3" type="ORF">L195_g058574</name>
</gene>
<evidence type="ECO:0000313" key="3">
    <source>
        <dbReference type="EMBL" id="PNX57200.1"/>
    </source>
</evidence>
<feature type="non-terminal residue" evidence="2">
    <location>
        <position position="59"/>
    </location>
</feature>
<comment type="caution">
    <text evidence="2">The sequence shown here is derived from an EMBL/GenBank/DDBJ whole genome shotgun (WGS) entry which is preliminary data.</text>
</comment>
<dbReference type="AlphaFoldDB" id="A0A2K3JS25"/>
<evidence type="ECO:0000256" key="1">
    <source>
        <dbReference type="SAM" id="MobiDB-lite"/>
    </source>
</evidence>
<evidence type="ECO:0000313" key="4">
    <source>
        <dbReference type="Proteomes" id="UP000236291"/>
    </source>
</evidence>
<accession>A0A2K3JS25</accession>
<sequence length="59" mass="6875">MEPANQSRTPRDLGLCHTNKRQPIKDNELAQMLNLFSRSQRGTDFEDQLRCRDDANLQT</sequence>
<reference evidence="2 4" key="1">
    <citation type="journal article" date="2014" name="Am. J. Bot.">
        <title>Genome assembly and annotation for red clover (Trifolium pratense; Fabaceae).</title>
        <authorList>
            <person name="Istvanek J."/>
            <person name="Jaros M."/>
            <person name="Krenek A."/>
            <person name="Repkova J."/>
        </authorList>
    </citation>
    <scope>NUCLEOTIDE SEQUENCE [LARGE SCALE GENOMIC DNA]</scope>
    <source>
        <strain evidence="4">cv. Tatra</strain>
        <tissue evidence="2">Young leaves</tissue>
    </source>
</reference>
<evidence type="ECO:0000313" key="2">
    <source>
        <dbReference type="EMBL" id="PNX56843.1"/>
    </source>
</evidence>
<dbReference type="Proteomes" id="UP000236291">
    <property type="component" value="Unassembled WGS sequence"/>
</dbReference>
<dbReference type="EMBL" id="ASHM01122551">
    <property type="protein sequence ID" value="PNX57200.1"/>
    <property type="molecule type" value="Genomic_DNA"/>
</dbReference>
<feature type="region of interest" description="Disordered" evidence="1">
    <location>
        <begin position="1"/>
        <end position="20"/>
    </location>
</feature>
<dbReference type="EMBL" id="ASHM01121146">
    <property type="protein sequence ID" value="PNX56843.1"/>
    <property type="molecule type" value="Genomic_DNA"/>
</dbReference>